<protein>
    <recommendedName>
        <fullName evidence="19">Bifunctional NAD(P)H-hydrate repair enzyme</fullName>
    </recommendedName>
    <alternativeName>
        <fullName evidence="19">Nicotinamide nucleotide repair protein</fullName>
    </alternativeName>
    <domain>
        <recommendedName>
            <fullName evidence="19">ADP-dependent (S)-NAD(P)H-hydrate dehydratase</fullName>
            <ecNumber evidence="19">4.2.1.136</ecNumber>
        </recommendedName>
        <alternativeName>
            <fullName evidence="19">ADP-dependent NAD(P)HX dehydratase</fullName>
        </alternativeName>
    </domain>
    <domain>
        <recommendedName>
            <fullName evidence="19">NAD(P)H-hydrate epimerase</fullName>
            <ecNumber evidence="19">5.1.99.6</ecNumber>
        </recommendedName>
    </domain>
</protein>
<feature type="binding site" evidence="17">
    <location>
        <position position="438"/>
    </location>
    <ligand>
        <name>AMP</name>
        <dbReference type="ChEBI" id="CHEBI:456215"/>
    </ligand>
</feature>
<comment type="similarity">
    <text evidence="18">Belongs to the NnrE/AIBP family.</text>
</comment>
<dbReference type="RefSeq" id="WP_132692564.1">
    <property type="nucleotide sequence ID" value="NZ_SKBU01000028.1"/>
</dbReference>
<comment type="function">
    <text evidence="17">Catalyzes the dehydration of the S-form of NAD(P)HX at the expense of ADP, which is converted to AMP. Together with NAD(P)HX epimerase, which catalyzes the epimerization of the S- and R-forms, the enzyme allows the repair of both epimers of NAD(P)HX, a damaged form of NAD(P)H that is a result of enzymatic or heat-dependent hydration.</text>
</comment>
<feature type="binding site" evidence="17">
    <location>
        <position position="323"/>
    </location>
    <ligand>
        <name>(6S)-NADPHX</name>
        <dbReference type="ChEBI" id="CHEBI:64076"/>
    </ligand>
</feature>
<feature type="binding site" evidence="18">
    <location>
        <position position="152"/>
    </location>
    <ligand>
        <name>(6S)-NADPHX</name>
        <dbReference type="ChEBI" id="CHEBI:64076"/>
    </ligand>
</feature>
<dbReference type="InterPro" id="IPR030677">
    <property type="entry name" value="Nnr"/>
</dbReference>
<evidence type="ECO:0000256" key="8">
    <source>
        <dbReference type="ARBA" id="ARBA00022857"/>
    </source>
</evidence>
<comment type="function">
    <text evidence="14 19">Bifunctional enzyme that catalyzes the epimerization of the S- and R-forms of NAD(P)HX and the dehydration of the S-form of NAD(P)HX at the expense of ADP, which is converted to AMP. This allows the repair of both epimers of NAD(P)HX, a damaged form of NAD(P)H that is a result of enzymatic or heat-dependent hydration.</text>
</comment>
<comment type="caution">
    <text evidence="18">Lacks conserved residue(s) required for the propagation of feature annotation.</text>
</comment>
<comment type="subunit">
    <text evidence="17">Homotetramer.</text>
</comment>
<feature type="binding site" evidence="18">
    <location>
        <begin position="123"/>
        <end position="129"/>
    </location>
    <ligand>
        <name>(6S)-NADPHX</name>
        <dbReference type="ChEBI" id="CHEBI:64076"/>
    </ligand>
</feature>
<evidence type="ECO:0000259" key="21">
    <source>
        <dbReference type="PROSITE" id="PS51385"/>
    </source>
</evidence>
<dbReference type="GO" id="GO:0005524">
    <property type="term" value="F:ATP binding"/>
    <property type="evidence" value="ECO:0007669"/>
    <property type="project" value="UniProtKB-UniRule"/>
</dbReference>
<dbReference type="Gene3D" id="3.40.50.10260">
    <property type="entry name" value="YjeF N-terminal domain"/>
    <property type="match status" value="1"/>
</dbReference>
<dbReference type="PROSITE" id="PS01050">
    <property type="entry name" value="YJEF_C_2"/>
    <property type="match status" value="1"/>
</dbReference>
<dbReference type="PANTHER" id="PTHR12592">
    <property type="entry name" value="ATP-DEPENDENT (S)-NAD(P)H-HYDRATE DEHYDRATASE FAMILY MEMBER"/>
    <property type="match status" value="1"/>
</dbReference>
<keyword evidence="11 18" id="KW-0413">Isomerase</keyword>
<dbReference type="GO" id="GO:0046872">
    <property type="term" value="F:metal ion binding"/>
    <property type="evidence" value="ECO:0007669"/>
    <property type="project" value="UniProtKB-UniRule"/>
</dbReference>
<dbReference type="InterPro" id="IPR017953">
    <property type="entry name" value="Carbohydrate_kinase_pred_CS"/>
</dbReference>
<keyword evidence="7 17" id="KW-0067">ATP-binding</keyword>
<dbReference type="InterPro" id="IPR004443">
    <property type="entry name" value="YjeF_N_dom"/>
</dbReference>
<evidence type="ECO:0000256" key="7">
    <source>
        <dbReference type="ARBA" id="ARBA00022840"/>
    </source>
</evidence>
<keyword evidence="5 18" id="KW-0479">Metal-binding</keyword>
<comment type="cofactor">
    <cofactor evidence="17">
        <name>Mg(2+)</name>
        <dbReference type="ChEBI" id="CHEBI:18420"/>
    </cofactor>
</comment>
<evidence type="ECO:0000256" key="12">
    <source>
        <dbReference type="ARBA" id="ARBA00023239"/>
    </source>
</evidence>
<evidence type="ECO:0000256" key="5">
    <source>
        <dbReference type="ARBA" id="ARBA00022723"/>
    </source>
</evidence>
<dbReference type="InterPro" id="IPR000631">
    <property type="entry name" value="CARKD"/>
</dbReference>
<comment type="cofactor">
    <cofactor evidence="18 19">
        <name>K(+)</name>
        <dbReference type="ChEBI" id="CHEBI:29103"/>
    </cofactor>
    <text evidence="18 19">Binds 1 potassium ion per subunit.</text>
</comment>
<accession>A0A4R1BDG9</accession>
<evidence type="ECO:0000259" key="20">
    <source>
        <dbReference type="PROSITE" id="PS51383"/>
    </source>
</evidence>
<dbReference type="EMBL" id="SKBU01000028">
    <property type="protein sequence ID" value="TCJ15120.1"/>
    <property type="molecule type" value="Genomic_DNA"/>
</dbReference>
<sequence length="501" mass="51032">MKVLSAGEMGLADRRSQELGIPEIALMERAGVGMARVILERCAPRRALVIAGGGNNGGDGFVVARELHRAGVEVSVLPVKEEYTGSPGTNLRILRNLGVRLIGPGELDAGLGTAEVVVDALLGTGVRGAPREPAAGLIGKMNAASAPVVALDVPSGVNAETGEVEGVAVRAGLTVAAHAVKLGCVISPGREHAGENVAVDIGVPPEADVKPAVEWTTAGTLRGLVPRLREPAHKYSAGTLLVVAGSRRMTGAAEMVVRGAQRAGCGIVFLATAGSAAQSLDARLTEALVSGVAEDRGGSMASGALEDILQLAERAAAVVVGPGIGLGQERRELVEGVLRGVEAPVLLDADAVTVLAGSEALARRTAPAVVTPHAGELGRLLGSGAREVSERRLASARRAAEEQGCCVLLKGSDTIVVEGERASVNSTGSVALATAGTGDVLSGIIGALASRGIEVYDAARAGAWAHGRAAEIWLERTGWPRESLVATDLLPHVPEALRELE</sequence>
<dbReference type="InterPro" id="IPR029056">
    <property type="entry name" value="Ribokinase-like"/>
</dbReference>
<dbReference type="PROSITE" id="PS51385">
    <property type="entry name" value="YJEF_N"/>
    <property type="match status" value="1"/>
</dbReference>
<dbReference type="Proteomes" id="UP000295244">
    <property type="component" value="Unassembled WGS sequence"/>
</dbReference>
<feature type="binding site" evidence="17">
    <location>
        <position position="439"/>
    </location>
    <ligand>
        <name>(6S)-NADPHX</name>
        <dbReference type="ChEBI" id="CHEBI:64076"/>
    </ligand>
</feature>
<evidence type="ECO:0000256" key="17">
    <source>
        <dbReference type="HAMAP-Rule" id="MF_01965"/>
    </source>
</evidence>
<comment type="catalytic activity">
    <reaction evidence="15 17 19">
        <text>(6S)-NADHX + ADP = AMP + phosphate + NADH + H(+)</text>
        <dbReference type="Rhea" id="RHEA:32223"/>
        <dbReference type="ChEBI" id="CHEBI:15378"/>
        <dbReference type="ChEBI" id="CHEBI:43474"/>
        <dbReference type="ChEBI" id="CHEBI:57945"/>
        <dbReference type="ChEBI" id="CHEBI:64074"/>
        <dbReference type="ChEBI" id="CHEBI:456215"/>
        <dbReference type="ChEBI" id="CHEBI:456216"/>
        <dbReference type="EC" id="4.2.1.136"/>
    </reaction>
</comment>
<dbReference type="HAMAP" id="MF_01966">
    <property type="entry name" value="NADHX_epimerase"/>
    <property type="match status" value="1"/>
</dbReference>
<dbReference type="PROSITE" id="PS51383">
    <property type="entry name" value="YJEF_C_3"/>
    <property type="match status" value="1"/>
</dbReference>
<reference evidence="22 23" key="1">
    <citation type="submission" date="2019-03" db="EMBL/GenBank/DDBJ databases">
        <title>Whole genome sequence of a novel Rubrobacter taiwanensis strain, isolated from Yellowstone National Park.</title>
        <authorList>
            <person name="Freed S."/>
            <person name="Ramaley R.F."/>
            <person name="Kyndt J.A."/>
        </authorList>
    </citation>
    <scope>NUCLEOTIDE SEQUENCE [LARGE SCALE GENOMIC DNA]</scope>
    <source>
        <strain evidence="22 23">Yellowstone</strain>
    </source>
</reference>
<comment type="similarity">
    <text evidence="4 19">In the C-terminal section; belongs to the NnrD/CARKD family.</text>
</comment>
<evidence type="ECO:0000256" key="6">
    <source>
        <dbReference type="ARBA" id="ARBA00022741"/>
    </source>
</evidence>
<dbReference type="SUPFAM" id="SSF64153">
    <property type="entry name" value="YjeF N-terminal domain-like"/>
    <property type="match status" value="1"/>
</dbReference>
<keyword evidence="23" id="KW-1185">Reference proteome</keyword>
<dbReference type="Gene3D" id="3.40.1190.20">
    <property type="match status" value="1"/>
</dbReference>
<dbReference type="EC" id="5.1.99.6" evidence="19"/>
<dbReference type="AlphaFoldDB" id="A0A4R1BDG9"/>
<feature type="binding site" evidence="18">
    <location>
        <position position="155"/>
    </location>
    <ligand>
        <name>K(+)</name>
        <dbReference type="ChEBI" id="CHEBI:29103"/>
    </ligand>
</feature>
<dbReference type="OrthoDB" id="9806925at2"/>
<dbReference type="Pfam" id="PF03853">
    <property type="entry name" value="YjeF_N"/>
    <property type="match status" value="1"/>
</dbReference>
<comment type="catalytic activity">
    <reaction evidence="2 18 19">
        <text>(6R)-NADPHX = (6S)-NADPHX</text>
        <dbReference type="Rhea" id="RHEA:32227"/>
        <dbReference type="ChEBI" id="CHEBI:64076"/>
        <dbReference type="ChEBI" id="CHEBI:64077"/>
        <dbReference type="EC" id="5.1.99.6"/>
    </reaction>
</comment>
<evidence type="ECO:0000256" key="18">
    <source>
        <dbReference type="HAMAP-Rule" id="MF_01966"/>
    </source>
</evidence>
<dbReference type="InterPro" id="IPR036652">
    <property type="entry name" value="YjeF_N_dom_sf"/>
</dbReference>
<comment type="similarity">
    <text evidence="17">Belongs to the NnrD/CARKD family.</text>
</comment>
<evidence type="ECO:0000256" key="3">
    <source>
        <dbReference type="ARBA" id="ARBA00006001"/>
    </source>
</evidence>
<keyword evidence="12 17" id="KW-0456">Lyase</keyword>
<dbReference type="Pfam" id="PF01256">
    <property type="entry name" value="Carb_kinase"/>
    <property type="match status" value="1"/>
</dbReference>
<gene>
    <name evidence="17" type="primary">nnrD</name>
    <name evidence="18" type="synonym">nnrE</name>
    <name evidence="22" type="ORF">E0L93_13265</name>
</gene>
<evidence type="ECO:0000313" key="22">
    <source>
        <dbReference type="EMBL" id="TCJ15120.1"/>
    </source>
</evidence>
<feature type="binding site" evidence="17">
    <location>
        <begin position="410"/>
        <end position="414"/>
    </location>
    <ligand>
        <name>AMP</name>
        <dbReference type="ChEBI" id="CHEBI:456215"/>
    </ligand>
</feature>
<evidence type="ECO:0000256" key="1">
    <source>
        <dbReference type="ARBA" id="ARBA00000013"/>
    </source>
</evidence>
<dbReference type="GO" id="GO:0110051">
    <property type="term" value="P:metabolite repair"/>
    <property type="evidence" value="ECO:0007669"/>
    <property type="project" value="TreeGrafter"/>
</dbReference>
<evidence type="ECO:0000256" key="13">
    <source>
        <dbReference type="ARBA" id="ARBA00023268"/>
    </source>
</evidence>
<dbReference type="NCBIfam" id="TIGR00197">
    <property type="entry name" value="yjeF_nterm"/>
    <property type="match status" value="1"/>
</dbReference>
<comment type="function">
    <text evidence="18">Catalyzes the epimerization of the S- and R-forms of NAD(P)HX, a damaged form of NAD(P)H that is a result of enzymatic or heat-dependent hydration. This is a prerequisite for the S-specific NAD(P)H-hydrate dehydratase to allow the repair of both epimers of NAD(P)HX.</text>
</comment>
<keyword evidence="8 17" id="KW-0521">NADP</keyword>
<dbReference type="EC" id="4.2.1.136" evidence="19"/>
<comment type="catalytic activity">
    <reaction evidence="16 17 19">
        <text>(6S)-NADPHX + ADP = AMP + phosphate + NADPH + H(+)</text>
        <dbReference type="Rhea" id="RHEA:32235"/>
        <dbReference type="ChEBI" id="CHEBI:15378"/>
        <dbReference type="ChEBI" id="CHEBI:43474"/>
        <dbReference type="ChEBI" id="CHEBI:57783"/>
        <dbReference type="ChEBI" id="CHEBI:64076"/>
        <dbReference type="ChEBI" id="CHEBI:456215"/>
        <dbReference type="ChEBI" id="CHEBI:456216"/>
        <dbReference type="EC" id="4.2.1.136"/>
    </reaction>
</comment>
<dbReference type="CDD" id="cd01171">
    <property type="entry name" value="YXKO-related"/>
    <property type="match status" value="1"/>
</dbReference>
<feature type="binding site" evidence="18">
    <location>
        <begin position="55"/>
        <end position="59"/>
    </location>
    <ligand>
        <name>(6S)-NADPHX</name>
        <dbReference type="ChEBI" id="CHEBI:64076"/>
    </ligand>
</feature>
<feature type="domain" description="YjeF N-terminal" evidence="21">
    <location>
        <begin position="9"/>
        <end position="209"/>
    </location>
</feature>
<dbReference type="PANTHER" id="PTHR12592:SF0">
    <property type="entry name" value="ATP-DEPENDENT (S)-NAD(P)H-HYDRATE DEHYDRATASE"/>
    <property type="match status" value="1"/>
</dbReference>
<evidence type="ECO:0000256" key="9">
    <source>
        <dbReference type="ARBA" id="ARBA00022958"/>
    </source>
</evidence>
<organism evidence="22 23">
    <name type="scientific">Rubrobacter taiwanensis</name>
    <dbReference type="NCBI Taxonomy" id="185139"/>
    <lineage>
        <taxon>Bacteria</taxon>
        <taxon>Bacillati</taxon>
        <taxon>Actinomycetota</taxon>
        <taxon>Rubrobacteria</taxon>
        <taxon>Rubrobacterales</taxon>
        <taxon>Rubrobacteraceae</taxon>
        <taxon>Rubrobacter</taxon>
    </lineage>
</organism>
<evidence type="ECO:0000256" key="16">
    <source>
        <dbReference type="ARBA" id="ARBA00049209"/>
    </source>
</evidence>
<evidence type="ECO:0000256" key="11">
    <source>
        <dbReference type="ARBA" id="ARBA00023235"/>
    </source>
</evidence>
<dbReference type="SUPFAM" id="SSF53613">
    <property type="entry name" value="Ribokinase-like"/>
    <property type="match status" value="1"/>
</dbReference>
<keyword evidence="9 18" id="KW-0630">Potassium</keyword>
<feature type="binding site" evidence="17">
    <location>
        <position position="252"/>
    </location>
    <ligand>
        <name>(6S)-NADPHX</name>
        <dbReference type="ChEBI" id="CHEBI:64076"/>
    </ligand>
</feature>
<feature type="domain" description="YjeF C-terminal" evidence="20">
    <location>
        <begin position="217"/>
        <end position="500"/>
    </location>
</feature>
<feature type="binding site" evidence="17">
    <location>
        <position position="373"/>
    </location>
    <ligand>
        <name>(6S)-NADPHX</name>
        <dbReference type="ChEBI" id="CHEBI:64076"/>
    </ligand>
</feature>
<evidence type="ECO:0000256" key="19">
    <source>
        <dbReference type="PIRNR" id="PIRNR017184"/>
    </source>
</evidence>
<keyword evidence="13" id="KW-0511">Multifunctional enzyme</keyword>
<dbReference type="NCBIfam" id="TIGR00196">
    <property type="entry name" value="yjeF_cterm"/>
    <property type="match status" value="1"/>
</dbReference>
<proteinExistence type="inferred from homology"/>
<evidence type="ECO:0000256" key="4">
    <source>
        <dbReference type="ARBA" id="ARBA00009524"/>
    </source>
</evidence>
<dbReference type="GO" id="GO:0052856">
    <property type="term" value="F:NAD(P)HX epimerase activity"/>
    <property type="evidence" value="ECO:0007669"/>
    <property type="project" value="UniProtKB-UniRule"/>
</dbReference>
<feature type="binding site" evidence="18">
    <location>
        <position position="119"/>
    </location>
    <ligand>
        <name>K(+)</name>
        <dbReference type="ChEBI" id="CHEBI:29103"/>
    </ligand>
</feature>
<feature type="binding site" evidence="18">
    <location>
        <position position="56"/>
    </location>
    <ligand>
        <name>K(+)</name>
        <dbReference type="ChEBI" id="CHEBI:29103"/>
    </ligand>
</feature>
<dbReference type="HAMAP" id="MF_01965">
    <property type="entry name" value="NADHX_dehydratase"/>
    <property type="match status" value="1"/>
</dbReference>
<evidence type="ECO:0000256" key="10">
    <source>
        <dbReference type="ARBA" id="ARBA00023027"/>
    </source>
</evidence>
<evidence type="ECO:0000313" key="23">
    <source>
        <dbReference type="Proteomes" id="UP000295244"/>
    </source>
</evidence>
<dbReference type="GO" id="GO:0046496">
    <property type="term" value="P:nicotinamide nucleotide metabolic process"/>
    <property type="evidence" value="ECO:0007669"/>
    <property type="project" value="UniProtKB-UniRule"/>
</dbReference>
<comment type="similarity">
    <text evidence="3 19">In the N-terminal section; belongs to the NnrE/AIBP family.</text>
</comment>
<keyword evidence="10 17" id="KW-0520">NAD</keyword>
<name>A0A4R1BDG9_9ACTN</name>
<dbReference type="PIRSF" id="PIRSF017184">
    <property type="entry name" value="Nnr"/>
    <property type="match status" value="1"/>
</dbReference>
<evidence type="ECO:0000256" key="14">
    <source>
        <dbReference type="ARBA" id="ARBA00025153"/>
    </source>
</evidence>
<evidence type="ECO:0000256" key="2">
    <source>
        <dbReference type="ARBA" id="ARBA00000909"/>
    </source>
</evidence>
<comment type="caution">
    <text evidence="22">The sequence shown here is derived from an EMBL/GenBank/DDBJ whole genome shotgun (WGS) entry which is preliminary data.</text>
</comment>
<evidence type="ECO:0000256" key="15">
    <source>
        <dbReference type="ARBA" id="ARBA00048238"/>
    </source>
</evidence>
<dbReference type="GO" id="GO:0052855">
    <property type="term" value="F:ADP-dependent NAD(P)H-hydrate dehydratase activity"/>
    <property type="evidence" value="ECO:0007669"/>
    <property type="project" value="UniProtKB-UniRule"/>
</dbReference>
<keyword evidence="6 17" id="KW-0547">Nucleotide-binding</keyword>
<comment type="catalytic activity">
    <reaction evidence="1 18 19">
        <text>(6R)-NADHX = (6S)-NADHX</text>
        <dbReference type="Rhea" id="RHEA:32215"/>
        <dbReference type="ChEBI" id="CHEBI:64074"/>
        <dbReference type="ChEBI" id="CHEBI:64075"/>
        <dbReference type="EC" id="5.1.99.6"/>
    </reaction>
</comment>